<keyword evidence="2" id="KW-1185">Reference proteome</keyword>
<comment type="caution">
    <text evidence="1">The sequence shown here is derived from an EMBL/GenBank/DDBJ whole genome shotgun (WGS) entry which is preliminary data.</text>
</comment>
<reference evidence="1 2" key="1">
    <citation type="submission" date="2021-05" db="EMBL/GenBank/DDBJ databases">
        <title>Draft genomes of bacteria isolated from model marine particles.</title>
        <authorList>
            <person name="Datta M.S."/>
            <person name="Schwartzman J.A."/>
            <person name="Enke T.N."/>
            <person name="Saavedra J."/>
            <person name="Cermak N."/>
            <person name="Cordero O.X."/>
        </authorList>
    </citation>
    <scope>NUCLEOTIDE SEQUENCE [LARGE SCALE GENOMIC DNA]</scope>
    <source>
        <strain evidence="1 2">D2M19</strain>
    </source>
</reference>
<dbReference type="Proteomes" id="UP000753376">
    <property type="component" value="Unassembled WGS sequence"/>
</dbReference>
<sequence length="136" mass="15429">MEPVIQEELTGCGIAACAALAGVSYAEAQQKANALGIYATDSTLWSETEHVRTLLRELGISVSPKETPFEAWECLPDRALMAIKWRIEQGKPFWHWVVFIREHGEAKVLDSKKALKSNTRKDFGRIKPKWYIEILN</sequence>
<evidence type="ECO:0000313" key="2">
    <source>
        <dbReference type="Proteomes" id="UP000753376"/>
    </source>
</evidence>
<dbReference type="EMBL" id="JAHKPV010000001">
    <property type="protein sequence ID" value="MBU2873354.1"/>
    <property type="molecule type" value="Genomic_DNA"/>
</dbReference>
<gene>
    <name evidence="1" type="ORF">KO508_04950</name>
</gene>
<organism evidence="1 2">
    <name type="scientific">Marinobacter salexigens</name>
    <dbReference type="NCBI Taxonomy" id="1925763"/>
    <lineage>
        <taxon>Bacteria</taxon>
        <taxon>Pseudomonadati</taxon>
        <taxon>Pseudomonadota</taxon>
        <taxon>Gammaproteobacteria</taxon>
        <taxon>Pseudomonadales</taxon>
        <taxon>Marinobacteraceae</taxon>
        <taxon>Marinobacter</taxon>
    </lineage>
</organism>
<evidence type="ECO:0000313" key="1">
    <source>
        <dbReference type="EMBL" id="MBU2873354.1"/>
    </source>
</evidence>
<name>A0ABS6A6F0_9GAMM</name>
<evidence type="ECO:0008006" key="3">
    <source>
        <dbReference type="Google" id="ProtNLM"/>
    </source>
</evidence>
<dbReference type="RefSeq" id="WP_216007180.1">
    <property type="nucleotide sequence ID" value="NZ_JAHKPV010000001.1"/>
</dbReference>
<protein>
    <recommendedName>
        <fullName evidence="3">Peptidase C39 domain-containing protein</fullName>
    </recommendedName>
</protein>
<accession>A0ABS6A6F0</accession>
<proteinExistence type="predicted"/>